<feature type="non-terminal residue" evidence="1">
    <location>
        <position position="46"/>
    </location>
</feature>
<protein>
    <submittedName>
        <fullName evidence="1">Uncharacterized protein</fullName>
    </submittedName>
</protein>
<proteinExistence type="predicted"/>
<evidence type="ECO:0000313" key="1">
    <source>
        <dbReference type="EMBL" id="MCI39345.1"/>
    </source>
</evidence>
<comment type="caution">
    <text evidence="1">The sequence shown here is derived from an EMBL/GenBank/DDBJ whole genome shotgun (WGS) entry which is preliminary data.</text>
</comment>
<organism evidence="1 2">
    <name type="scientific">Trifolium medium</name>
    <dbReference type="NCBI Taxonomy" id="97028"/>
    <lineage>
        <taxon>Eukaryota</taxon>
        <taxon>Viridiplantae</taxon>
        <taxon>Streptophyta</taxon>
        <taxon>Embryophyta</taxon>
        <taxon>Tracheophyta</taxon>
        <taxon>Spermatophyta</taxon>
        <taxon>Magnoliopsida</taxon>
        <taxon>eudicotyledons</taxon>
        <taxon>Gunneridae</taxon>
        <taxon>Pentapetalae</taxon>
        <taxon>rosids</taxon>
        <taxon>fabids</taxon>
        <taxon>Fabales</taxon>
        <taxon>Fabaceae</taxon>
        <taxon>Papilionoideae</taxon>
        <taxon>50 kb inversion clade</taxon>
        <taxon>NPAAA clade</taxon>
        <taxon>Hologalegina</taxon>
        <taxon>IRL clade</taxon>
        <taxon>Trifolieae</taxon>
        <taxon>Trifolium</taxon>
    </lineage>
</organism>
<reference evidence="1 2" key="1">
    <citation type="journal article" date="2018" name="Front. Plant Sci.">
        <title>Red Clover (Trifolium pratense) and Zigzag Clover (T. medium) - A Picture of Genomic Similarities and Differences.</title>
        <authorList>
            <person name="Dluhosova J."/>
            <person name="Istvanek J."/>
            <person name="Nedelnik J."/>
            <person name="Repkova J."/>
        </authorList>
    </citation>
    <scope>NUCLEOTIDE SEQUENCE [LARGE SCALE GENOMIC DNA]</scope>
    <source>
        <strain evidence="2">cv. 10/8</strain>
        <tissue evidence="1">Leaf</tissue>
    </source>
</reference>
<dbReference type="Proteomes" id="UP000265520">
    <property type="component" value="Unassembled WGS sequence"/>
</dbReference>
<evidence type="ECO:0000313" key="2">
    <source>
        <dbReference type="Proteomes" id="UP000265520"/>
    </source>
</evidence>
<sequence>MRFSDPGQRSTAGLDSGERVPTLMQSILRCSRHLYCQAEIGITPAV</sequence>
<keyword evidence="2" id="KW-1185">Reference proteome</keyword>
<dbReference type="AlphaFoldDB" id="A0A392RUS0"/>
<name>A0A392RUS0_9FABA</name>
<accession>A0A392RUS0</accession>
<dbReference type="EMBL" id="LXQA010266412">
    <property type="protein sequence ID" value="MCI39345.1"/>
    <property type="molecule type" value="Genomic_DNA"/>
</dbReference>